<name>A0A2P5WRU1_GOSBA</name>
<dbReference type="EMBL" id="KZ666727">
    <property type="protein sequence ID" value="PPR93784.1"/>
    <property type="molecule type" value="Genomic_DNA"/>
</dbReference>
<proteinExistence type="predicted"/>
<protein>
    <submittedName>
        <fullName evidence="2">Uncharacterized protein</fullName>
    </submittedName>
</protein>
<organism evidence="2 3">
    <name type="scientific">Gossypium barbadense</name>
    <name type="common">Sea Island cotton</name>
    <name type="synonym">Hibiscus barbadensis</name>
    <dbReference type="NCBI Taxonomy" id="3634"/>
    <lineage>
        <taxon>Eukaryota</taxon>
        <taxon>Viridiplantae</taxon>
        <taxon>Streptophyta</taxon>
        <taxon>Embryophyta</taxon>
        <taxon>Tracheophyta</taxon>
        <taxon>Spermatophyta</taxon>
        <taxon>Magnoliopsida</taxon>
        <taxon>eudicotyledons</taxon>
        <taxon>Gunneridae</taxon>
        <taxon>Pentapetalae</taxon>
        <taxon>rosids</taxon>
        <taxon>malvids</taxon>
        <taxon>Malvales</taxon>
        <taxon>Malvaceae</taxon>
        <taxon>Malvoideae</taxon>
        <taxon>Gossypium</taxon>
    </lineage>
</organism>
<reference evidence="2 3" key="1">
    <citation type="submission" date="2015-01" db="EMBL/GenBank/DDBJ databases">
        <title>Genome of allotetraploid Gossypium barbadense reveals genomic plasticity and fiber elongation in cotton evolution.</title>
        <authorList>
            <person name="Chen X."/>
            <person name="Liu X."/>
            <person name="Zhao B."/>
            <person name="Zheng H."/>
            <person name="Hu Y."/>
            <person name="Lu G."/>
            <person name="Yang C."/>
            <person name="Chen J."/>
            <person name="Shan C."/>
            <person name="Zhang L."/>
            <person name="Zhou Y."/>
            <person name="Wang L."/>
            <person name="Guo W."/>
            <person name="Bai Y."/>
            <person name="Ruan J."/>
            <person name="Shangguan X."/>
            <person name="Mao Y."/>
            <person name="Jiang J."/>
            <person name="Zhu Y."/>
            <person name="Lei J."/>
            <person name="Kang H."/>
            <person name="Chen S."/>
            <person name="He X."/>
            <person name="Wang R."/>
            <person name="Wang Y."/>
            <person name="Chen J."/>
            <person name="Wang L."/>
            <person name="Yu S."/>
            <person name="Wang B."/>
            <person name="Wei J."/>
            <person name="Song S."/>
            <person name="Lu X."/>
            <person name="Gao Z."/>
            <person name="Gu W."/>
            <person name="Deng X."/>
            <person name="Ma D."/>
            <person name="Wang S."/>
            <person name="Liang W."/>
            <person name="Fang L."/>
            <person name="Cai C."/>
            <person name="Zhu X."/>
            <person name="Zhou B."/>
            <person name="Zhang Y."/>
            <person name="Chen Z."/>
            <person name="Xu S."/>
            <person name="Zhu R."/>
            <person name="Wang S."/>
            <person name="Zhang T."/>
            <person name="Zhao G."/>
        </authorList>
    </citation>
    <scope>NUCLEOTIDE SEQUENCE [LARGE SCALE GENOMIC DNA]</scope>
    <source>
        <strain evidence="3">cv. Xinhai21</strain>
        <tissue evidence="2">Leaf</tissue>
    </source>
</reference>
<accession>A0A2P5WRU1</accession>
<evidence type="ECO:0000313" key="3">
    <source>
        <dbReference type="Proteomes" id="UP000239757"/>
    </source>
</evidence>
<feature type="region of interest" description="Disordered" evidence="1">
    <location>
        <begin position="76"/>
        <end position="167"/>
    </location>
</feature>
<dbReference type="Proteomes" id="UP000239757">
    <property type="component" value="Unassembled WGS sequence"/>
</dbReference>
<evidence type="ECO:0000313" key="2">
    <source>
        <dbReference type="EMBL" id="PPR93784.1"/>
    </source>
</evidence>
<evidence type="ECO:0000256" key="1">
    <source>
        <dbReference type="SAM" id="MobiDB-lite"/>
    </source>
</evidence>
<gene>
    <name evidence="2" type="ORF">GOBAR_AA26888</name>
</gene>
<sequence length="167" mass="18468">MLIKLIVGIGSVNSLHHHDHAIESRAHGRALDRVHTTRGDKAVRYDRVKTGKSMGMRHARAHKPCSRLIKYHGGGHPYTGVEEANEAEHGHETQPSPPTRPRNTGMGRIPNAPEFKKSRNTHEYTMSTSRGKKTTVPTSKKRNGTTSSSGPTTEICHPFLQFPLGPQ</sequence>
<dbReference type="AlphaFoldDB" id="A0A2P5WRU1"/>